<evidence type="ECO:0000256" key="1">
    <source>
        <dbReference type="SAM" id="MobiDB-lite"/>
    </source>
</evidence>
<protein>
    <submittedName>
        <fullName evidence="2">Uncharacterized protein</fullName>
    </submittedName>
</protein>
<dbReference type="OrthoDB" id="6748794at2759"/>
<proteinExistence type="predicted"/>
<dbReference type="EMBL" id="CAACVG010000011">
    <property type="protein sequence ID" value="VEN33460.1"/>
    <property type="molecule type" value="Genomic_DNA"/>
</dbReference>
<dbReference type="AlphaFoldDB" id="A0A653BD10"/>
<gene>
    <name evidence="2" type="ORF">CALMAC_LOCUS3</name>
</gene>
<keyword evidence="3" id="KW-1185">Reference proteome</keyword>
<feature type="compositionally biased region" description="Polar residues" evidence="1">
    <location>
        <begin position="59"/>
        <end position="71"/>
    </location>
</feature>
<dbReference type="Proteomes" id="UP000410492">
    <property type="component" value="Unassembled WGS sequence"/>
</dbReference>
<sequence>GGVPVGSTVAGGRQGRASGYYSPPGTSYTIVERPGSGLRQHRDGTAGAGYGSPRGTYLGATSTSTGGSHRPSSSAAAAANNNKKRP</sequence>
<feature type="non-terminal residue" evidence="2">
    <location>
        <position position="86"/>
    </location>
</feature>
<feature type="compositionally biased region" description="Low complexity" evidence="1">
    <location>
        <begin position="72"/>
        <end position="86"/>
    </location>
</feature>
<name>A0A653BD10_CALMS</name>
<organism evidence="2 3">
    <name type="scientific">Callosobruchus maculatus</name>
    <name type="common">Southern cowpea weevil</name>
    <name type="synonym">Pulse bruchid</name>
    <dbReference type="NCBI Taxonomy" id="64391"/>
    <lineage>
        <taxon>Eukaryota</taxon>
        <taxon>Metazoa</taxon>
        <taxon>Ecdysozoa</taxon>
        <taxon>Arthropoda</taxon>
        <taxon>Hexapoda</taxon>
        <taxon>Insecta</taxon>
        <taxon>Pterygota</taxon>
        <taxon>Neoptera</taxon>
        <taxon>Endopterygota</taxon>
        <taxon>Coleoptera</taxon>
        <taxon>Polyphaga</taxon>
        <taxon>Cucujiformia</taxon>
        <taxon>Chrysomeloidea</taxon>
        <taxon>Chrysomelidae</taxon>
        <taxon>Bruchinae</taxon>
        <taxon>Bruchini</taxon>
        <taxon>Callosobruchus</taxon>
    </lineage>
</organism>
<feature type="region of interest" description="Disordered" evidence="1">
    <location>
        <begin position="1"/>
        <end position="86"/>
    </location>
</feature>
<feature type="non-terminal residue" evidence="2">
    <location>
        <position position="1"/>
    </location>
</feature>
<accession>A0A653BD10</accession>
<reference evidence="2 3" key="1">
    <citation type="submission" date="2019-01" db="EMBL/GenBank/DDBJ databases">
        <authorList>
            <person name="Sayadi A."/>
        </authorList>
    </citation>
    <scope>NUCLEOTIDE SEQUENCE [LARGE SCALE GENOMIC DNA]</scope>
</reference>
<evidence type="ECO:0000313" key="2">
    <source>
        <dbReference type="EMBL" id="VEN33460.1"/>
    </source>
</evidence>
<evidence type="ECO:0000313" key="3">
    <source>
        <dbReference type="Proteomes" id="UP000410492"/>
    </source>
</evidence>